<dbReference type="InterPro" id="IPR037272">
    <property type="entry name" value="SNS_sf"/>
</dbReference>
<evidence type="ECO:0000256" key="9">
    <source>
        <dbReference type="SAM" id="Phobius"/>
    </source>
</evidence>
<accession>A0A1D2M3G4</accession>
<keyword evidence="3" id="KW-0813">Transport</keyword>
<keyword evidence="4 9" id="KW-0812">Transmembrane</keyword>
<dbReference type="OrthoDB" id="6366319at2759"/>
<feature type="compositionally biased region" description="Polar residues" evidence="8">
    <location>
        <begin position="627"/>
        <end position="647"/>
    </location>
</feature>
<keyword evidence="7 9" id="KW-0472">Membrane</keyword>
<dbReference type="SUPFAM" id="SSF161070">
    <property type="entry name" value="SNF-like"/>
    <property type="match status" value="1"/>
</dbReference>
<proteinExistence type="inferred from homology"/>
<feature type="transmembrane region" description="Helical" evidence="9">
    <location>
        <begin position="12"/>
        <end position="35"/>
    </location>
</feature>
<evidence type="ECO:0000313" key="10">
    <source>
        <dbReference type="EMBL" id="ODM87510.1"/>
    </source>
</evidence>
<dbReference type="PANTHER" id="PTHR11616:SF323">
    <property type="entry name" value="SODIUM-DEPENDENT TRANSPORTER BEDRAGGLED"/>
    <property type="match status" value="1"/>
</dbReference>
<dbReference type="GO" id="GO:0089718">
    <property type="term" value="P:amino acid import across plasma membrane"/>
    <property type="evidence" value="ECO:0007669"/>
    <property type="project" value="TreeGrafter"/>
</dbReference>
<comment type="subcellular location">
    <subcellularLocation>
        <location evidence="1">Membrane</location>
        <topology evidence="1">Multi-pass membrane protein</topology>
    </subcellularLocation>
</comment>
<dbReference type="PANTHER" id="PTHR11616">
    <property type="entry name" value="SODIUM/CHLORIDE DEPENDENT TRANSPORTER"/>
    <property type="match status" value="1"/>
</dbReference>
<evidence type="ECO:0000256" key="8">
    <source>
        <dbReference type="SAM" id="MobiDB-lite"/>
    </source>
</evidence>
<evidence type="ECO:0000256" key="2">
    <source>
        <dbReference type="ARBA" id="ARBA00006459"/>
    </source>
</evidence>
<protein>
    <submittedName>
        <fullName evidence="10">Sodium-and chloride-dependent neutral and basic amino acid transporter B(0+)</fullName>
    </submittedName>
</protein>
<dbReference type="EMBL" id="LJIJ01005138">
    <property type="protein sequence ID" value="ODM87510.1"/>
    <property type="molecule type" value="Genomic_DNA"/>
</dbReference>
<dbReference type="GO" id="GO:0005283">
    <property type="term" value="F:amino acid:sodium symporter activity"/>
    <property type="evidence" value="ECO:0007669"/>
    <property type="project" value="TreeGrafter"/>
</dbReference>
<feature type="region of interest" description="Disordered" evidence="8">
    <location>
        <begin position="427"/>
        <end position="467"/>
    </location>
</feature>
<evidence type="ECO:0000256" key="4">
    <source>
        <dbReference type="ARBA" id="ARBA00022692"/>
    </source>
</evidence>
<dbReference type="Pfam" id="PF00209">
    <property type="entry name" value="SNF"/>
    <property type="match status" value="1"/>
</dbReference>
<feature type="compositionally biased region" description="Polar residues" evidence="8">
    <location>
        <begin position="517"/>
        <end position="540"/>
    </location>
</feature>
<gene>
    <name evidence="10" type="ORF">Ocin01_19171</name>
</gene>
<reference evidence="10 11" key="1">
    <citation type="journal article" date="2016" name="Genome Biol. Evol.">
        <title>Gene Family Evolution Reflects Adaptation to Soil Environmental Stressors in the Genome of the Collembolan Orchesella cincta.</title>
        <authorList>
            <person name="Faddeeva-Vakhrusheva A."/>
            <person name="Derks M.F."/>
            <person name="Anvar S.Y."/>
            <person name="Agamennone V."/>
            <person name="Suring W."/>
            <person name="Smit S."/>
            <person name="van Straalen N.M."/>
            <person name="Roelofs D."/>
        </authorList>
    </citation>
    <scope>NUCLEOTIDE SEQUENCE [LARGE SCALE GENOMIC DNA]</scope>
    <source>
        <tissue evidence="10">Mixed pool</tissue>
    </source>
</reference>
<evidence type="ECO:0000256" key="7">
    <source>
        <dbReference type="ARBA" id="ARBA00023136"/>
    </source>
</evidence>
<dbReference type="AlphaFoldDB" id="A0A1D2M3G4"/>
<evidence type="ECO:0000256" key="1">
    <source>
        <dbReference type="ARBA" id="ARBA00004141"/>
    </source>
</evidence>
<comment type="similarity">
    <text evidence="2">Belongs to the sodium:neurotransmitter symporter (SNF) (TC 2.A.22) family.</text>
</comment>
<comment type="caution">
    <text evidence="10">The sequence shown here is derived from an EMBL/GenBank/DDBJ whole genome shotgun (WGS) entry which is preliminary data.</text>
</comment>
<feature type="transmembrane region" description="Helical" evidence="9">
    <location>
        <begin position="90"/>
        <end position="115"/>
    </location>
</feature>
<feature type="region of interest" description="Disordered" evidence="8">
    <location>
        <begin position="789"/>
        <end position="831"/>
    </location>
</feature>
<keyword evidence="5" id="KW-0769">Symport</keyword>
<feature type="compositionally biased region" description="Polar residues" evidence="8">
    <location>
        <begin position="792"/>
        <end position="811"/>
    </location>
</feature>
<feature type="compositionally biased region" description="Low complexity" evidence="8">
    <location>
        <begin position="489"/>
        <end position="501"/>
    </location>
</feature>
<feature type="transmembrane region" description="Helical" evidence="9">
    <location>
        <begin position="55"/>
        <end position="78"/>
    </location>
</feature>
<feature type="compositionally biased region" description="Low complexity" evidence="8">
    <location>
        <begin position="429"/>
        <end position="450"/>
    </location>
</feature>
<dbReference type="PROSITE" id="PS50267">
    <property type="entry name" value="NA_NEUROTRAN_SYMP_3"/>
    <property type="match status" value="1"/>
</dbReference>
<keyword evidence="11" id="KW-1185">Reference proteome</keyword>
<evidence type="ECO:0000313" key="11">
    <source>
        <dbReference type="Proteomes" id="UP000094527"/>
    </source>
</evidence>
<dbReference type="PRINTS" id="PR00176">
    <property type="entry name" value="NANEUSMPORT"/>
</dbReference>
<name>A0A1D2M3G4_ORCCI</name>
<feature type="region of interest" description="Disordered" evidence="8">
    <location>
        <begin position="486"/>
        <end position="571"/>
    </location>
</feature>
<evidence type="ECO:0000256" key="6">
    <source>
        <dbReference type="ARBA" id="ARBA00022989"/>
    </source>
</evidence>
<evidence type="ECO:0000256" key="3">
    <source>
        <dbReference type="ARBA" id="ARBA00022448"/>
    </source>
</evidence>
<feature type="transmembrane region" description="Helical" evidence="9">
    <location>
        <begin position="325"/>
        <end position="350"/>
    </location>
</feature>
<feature type="region of interest" description="Disordered" evidence="8">
    <location>
        <begin position="618"/>
        <end position="647"/>
    </location>
</feature>
<keyword evidence="6 9" id="KW-1133">Transmembrane helix</keyword>
<sequence>MARLKSYGKVVHGFVLAPVAALFVLAFKMVGLVQTGSSLFGQTKWSSFFFASQTWVAAAREAFFTWGLLGACVMQITAHNRHSHSLKADSVIVITVTMIVLMLSAFIGNACFSILTAQNSILDQTRFSYVPSSFESNSTYRFLDLANPDEAVTDMYDHHHISFLMGVRVIKQGSDFHQRSGYQVLRLATELFPATMAVLAQTGISSFWTVLFYFAFVLFGIAQQIAIWHCVIKGIIAVKGKVLRSWETTITFFVCGLGFVLGLPLCTETGIFIEYFMDYAIGSGWWIMVLYLLELIAVFIVRGAPYCGENIVTVLITGRNRISAILAPLISFIWNVIMPVAILVLSIASFKNGNIRELYDWNPKHGYRFWHIWTREVGSLIQLVPILAVPFVAILQSCRYLSTGPPDLFDRMQQLYRPNSQGLFGNPLSGSFNDNGSTGTSSSRNGSSSRGPEDPPPKYTPPPSYSTATGAKIAKFLRNSFRRSIRRLSSPSGPSTSSASPDNLPPPPNYASVILEINSQRSHQSSSCAQQSTSGASSLMNPIMVPPPSYDESTMSGPSGLPTKKGGEPSSANKLYQIQLSHTLGRSLAEGSKERASLRRIASDITSRDIARMLRASLRRTTRDSPEASTSAGISQPSASAYSTNSSPAARGGVIVTIPASAESGGTPCEYTFGPSSIEKVEYDLEMLNDLSLSDRQLPSSSGIDSNRQNNTASAFGFNFGFNRARNRNSNDSQLALITSGVYEDLTVTSGGLMGALVDGAIEIDQFTQLNLPRRDSLSQLNVLDLGGAGSGNSNTNPTFQIHNASATNSPHHQHLAQSERGAASAADSEA</sequence>
<dbReference type="GO" id="GO:0015179">
    <property type="term" value="F:L-amino acid transmembrane transporter activity"/>
    <property type="evidence" value="ECO:0007669"/>
    <property type="project" value="TreeGrafter"/>
</dbReference>
<dbReference type="STRING" id="48709.A0A1D2M3G4"/>
<evidence type="ECO:0000256" key="5">
    <source>
        <dbReference type="ARBA" id="ARBA00022847"/>
    </source>
</evidence>
<dbReference type="GO" id="GO:0005886">
    <property type="term" value="C:plasma membrane"/>
    <property type="evidence" value="ECO:0007669"/>
    <property type="project" value="TreeGrafter"/>
</dbReference>
<feature type="transmembrane region" description="Helical" evidence="9">
    <location>
        <begin position="285"/>
        <end position="304"/>
    </location>
</feature>
<organism evidence="10 11">
    <name type="scientific">Orchesella cincta</name>
    <name type="common">Springtail</name>
    <name type="synonym">Podura cincta</name>
    <dbReference type="NCBI Taxonomy" id="48709"/>
    <lineage>
        <taxon>Eukaryota</taxon>
        <taxon>Metazoa</taxon>
        <taxon>Ecdysozoa</taxon>
        <taxon>Arthropoda</taxon>
        <taxon>Hexapoda</taxon>
        <taxon>Collembola</taxon>
        <taxon>Entomobryomorpha</taxon>
        <taxon>Entomobryoidea</taxon>
        <taxon>Orchesellidae</taxon>
        <taxon>Orchesellinae</taxon>
        <taxon>Orchesella</taxon>
    </lineage>
</organism>
<dbReference type="Proteomes" id="UP000094527">
    <property type="component" value="Unassembled WGS sequence"/>
</dbReference>
<feature type="transmembrane region" description="Helical" evidence="9">
    <location>
        <begin position="250"/>
        <end position="273"/>
    </location>
</feature>
<dbReference type="InterPro" id="IPR000175">
    <property type="entry name" value="Na/ntran_symport"/>
</dbReference>